<evidence type="ECO:0000256" key="4">
    <source>
        <dbReference type="ARBA" id="ARBA00022898"/>
    </source>
</evidence>
<evidence type="ECO:0000256" key="9">
    <source>
        <dbReference type="PIRSR" id="PIRSR618319-50"/>
    </source>
</evidence>
<comment type="catalytic activity">
    <reaction evidence="8">
        <text>L-seryl-tRNA(Sec) + selenophosphate + H(+) = L-selenocysteinyl-tRNA(Sec) + phosphate</text>
        <dbReference type="Rhea" id="RHEA:22728"/>
        <dbReference type="Rhea" id="RHEA-COMP:9742"/>
        <dbReference type="Rhea" id="RHEA-COMP:9743"/>
        <dbReference type="ChEBI" id="CHEBI:15378"/>
        <dbReference type="ChEBI" id="CHEBI:16144"/>
        <dbReference type="ChEBI" id="CHEBI:43474"/>
        <dbReference type="ChEBI" id="CHEBI:78533"/>
        <dbReference type="ChEBI" id="CHEBI:78573"/>
        <dbReference type="EC" id="2.9.1.1"/>
    </reaction>
</comment>
<comment type="cofactor">
    <cofactor evidence="1 8 9">
        <name>pyridoxal 5'-phosphate</name>
        <dbReference type="ChEBI" id="CHEBI:597326"/>
    </cofactor>
</comment>
<gene>
    <name evidence="8 11" type="primary">selA</name>
    <name evidence="11" type="ORF">D7X12_17045</name>
</gene>
<dbReference type="Proteomes" id="UP000273405">
    <property type="component" value="Unassembled WGS sequence"/>
</dbReference>
<dbReference type="InterPro" id="IPR015421">
    <property type="entry name" value="PyrdxlP-dep_Trfase_major"/>
</dbReference>
<comment type="pathway">
    <text evidence="8">Aminoacyl-tRNA biosynthesis; selenocysteinyl-tRNA(Sec) biosynthesis; selenocysteinyl-tRNA(Sec) from L-seryl-tRNA(Sec) (bacterial route): step 1/1.</text>
</comment>
<evidence type="ECO:0000256" key="3">
    <source>
        <dbReference type="ARBA" id="ARBA00022679"/>
    </source>
</evidence>
<dbReference type="PANTHER" id="PTHR32328:SF0">
    <property type="entry name" value="L-SERYL-TRNA(SEC) SELENIUM TRANSFERASE"/>
    <property type="match status" value="1"/>
</dbReference>
<dbReference type="GO" id="GO:0001514">
    <property type="term" value="P:selenocysteine incorporation"/>
    <property type="evidence" value="ECO:0007669"/>
    <property type="project" value="UniProtKB-UniRule"/>
</dbReference>
<comment type="similarity">
    <text evidence="7 8">Belongs to the SelA family.</text>
</comment>
<dbReference type="AlphaFoldDB" id="A0A3A8ND60"/>
<dbReference type="GO" id="GO:0004125">
    <property type="term" value="F:L-seryl-tRNA(Sec) selenium transferase activity"/>
    <property type="evidence" value="ECO:0007669"/>
    <property type="project" value="UniProtKB-UniRule"/>
</dbReference>
<dbReference type="OrthoDB" id="9787096at2"/>
<dbReference type="EMBL" id="RAWG01000097">
    <property type="protein sequence ID" value="RKH41923.1"/>
    <property type="molecule type" value="Genomic_DNA"/>
</dbReference>
<comment type="subcellular location">
    <subcellularLocation>
        <location evidence="8">Cytoplasm</location>
    </subcellularLocation>
</comment>
<dbReference type="UniPathway" id="UPA00906">
    <property type="reaction ID" value="UER00896"/>
</dbReference>
<organism evidence="11 12">
    <name type="scientific">Corallococcus sicarius</name>
    <dbReference type="NCBI Taxonomy" id="2316726"/>
    <lineage>
        <taxon>Bacteria</taxon>
        <taxon>Pseudomonadati</taxon>
        <taxon>Myxococcota</taxon>
        <taxon>Myxococcia</taxon>
        <taxon>Myxococcales</taxon>
        <taxon>Cystobacterineae</taxon>
        <taxon>Myxococcaceae</taxon>
        <taxon>Corallococcus</taxon>
    </lineage>
</organism>
<evidence type="ECO:0000259" key="10">
    <source>
        <dbReference type="Pfam" id="PF12390"/>
    </source>
</evidence>
<dbReference type="Gene3D" id="3.90.1150.180">
    <property type="match status" value="1"/>
</dbReference>
<dbReference type="GO" id="GO:0005737">
    <property type="term" value="C:cytoplasm"/>
    <property type="evidence" value="ECO:0007669"/>
    <property type="project" value="UniProtKB-SubCell"/>
</dbReference>
<keyword evidence="12" id="KW-1185">Reference proteome</keyword>
<dbReference type="InterPro" id="IPR015424">
    <property type="entry name" value="PyrdxlP-dep_Trfase"/>
</dbReference>
<feature type="modified residue" description="N6-(pyridoxal phosphate)lysine" evidence="8 9">
    <location>
        <position position="297"/>
    </location>
</feature>
<sequence>MGAASNPPEGKNALLRNLPSIEQLLRRPSLEPRLAHLPHARAVAALRLAVERVRARLLAGDARPFEDADVEAALASLAKPNLRPVINATGVVLHTNLGRAPLAPEAVERVAAVARGYSNLEYDLDEGERGSRYAPLVGLLRTLTGAEDALVVNNCAGAVLLVLAALASGRECVVSRGELVEIGGGFRVPDVMRQSGAKLVEVGTTNRTRRADYAHALGPDTGLIVKVHRSNFALVGFTEEASLAELADLGRARGVPVFQDLGSGALVPLVGPGLTPEPTVGHAVTAGADVVAFSGDKLLGGPQAGVIVGRKDLLQRIKSHPLTRALRVDKMTVAALEATLELYRDGRPEAVPTQSLLVQEPAVLSARAGRLLGLLTARGVEARVVSVDGQVGGGAMPLARLPSYACSLTVEAPEVFLDHLRGGEVPVIGRIADGEVVLDVRCLSEEDLGLVAQSVAAARSGSQP</sequence>
<dbReference type="HAMAP" id="MF_00423">
    <property type="entry name" value="SelA"/>
    <property type="match status" value="1"/>
</dbReference>
<dbReference type="InterPro" id="IPR025862">
    <property type="entry name" value="SelA_trans_N_dom"/>
</dbReference>
<keyword evidence="3 8" id="KW-0808">Transferase</keyword>
<dbReference type="RefSeq" id="WP_120626323.1">
    <property type="nucleotide sequence ID" value="NZ_RAWG01000097.1"/>
</dbReference>
<name>A0A3A8ND60_9BACT</name>
<feature type="domain" description="L-seryl-tRNA selenium transferase N-terminal" evidence="10">
    <location>
        <begin position="15"/>
        <end position="54"/>
    </location>
</feature>
<dbReference type="NCBIfam" id="TIGR00474">
    <property type="entry name" value="selA"/>
    <property type="match status" value="1"/>
</dbReference>
<evidence type="ECO:0000256" key="6">
    <source>
        <dbReference type="ARBA" id="ARBA00023266"/>
    </source>
</evidence>
<evidence type="ECO:0000256" key="2">
    <source>
        <dbReference type="ARBA" id="ARBA00022490"/>
    </source>
</evidence>
<dbReference type="Pfam" id="PF12390">
    <property type="entry name" value="Se-cys_synth_N"/>
    <property type="match status" value="1"/>
</dbReference>
<dbReference type="SUPFAM" id="SSF53383">
    <property type="entry name" value="PLP-dependent transferases"/>
    <property type="match status" value="1"/>
</dbReference>
<reference evidence="12" key="1">
    <citation type="submission" date="2018-09" db="EMBL/GenBank/DDBJ databases">
        <authorList>
            <person name="Livingstone P.G."/>
            <person name="Whitworth D.E."/>
        </authorList>
    </citation>
    <scope>NUCLEOTIDE SEQUENCE [LARGE SCALE GENOMIC DNA]</scope>
    <source>
        <strain evidence="12">CA040B</strain>
    </source>
</reference>
<evidence type="ECO:0000313" key="11">
    <source>
        <dbReference type="EMBL" id="RKH41923.1"/>
    </source>
</evidence>
<evidence type="ECO:0000313" key="12">
    <source>
        <dbReference type="Proteomes" id="UP000273405"/>
    </source>
</evidence>
<comment type="function">
    <text evidence="8">Converts seryl-tRNA(Sec) to selenocysteinyl-tRNA(Sec) required for selenoprotein biosynthesis.</text>
</comment>
<comment type="caution">
    <text evidence="11">The sequence shown here is derived from an EMBL/GenBank/DDBJ whole genome shotgun (WGS) entry which is preliminary data.</text>
</comment>
<keyword evidence="6 8" id="KW-0711">Selenium</keyword>
<evidence type="ECO:0000256" key="7">
    <source>
        <dbReference type="ARBA" id="ARBA00044507"/>
    </source>
</evidence>
<evidence type="ECO:0000256" key="5">
    <source>
        <dbReference type="ARBA" id="ARBA00022917"/>
    </source>
</evidence>
<evidence type="ECO:0000256" key="8">
    <source>
        <dbReference type="HAMAP-Rule" id="MF_00423"/>
    </source>
</evidence>
<proteinExistence type="inferred from homology"/>
<dbReference type="Gene3D" id="3.40.640.10">
    <property type="entry name" value="Type I PLP-dependent aspartate aminotransferase-like (Major domain)"/>
    <property type="match status" value="1"/>
</dbReference>
<dbReference type="Pfam" id="PF03841">
    <property type="entry name" value="SelA"/>
    <property type="match status" value="1"/>
</dbReference>
<dbReference type="PANTHER" id="PTHR32328">
    <property type="entry name" value="L-SERYL-TRNA(SEC) SELENIUM TRANSFERASE"/>
    <property type="match status" value="1"/>
</dbReference>
<keyword evidence="2 8" id="KW-0963">Cytoplasm</keyword>
<dbReference type="InterPro" id="IPR004534">
    <property type="entry name" value="SelA_trans"/>
</dbReference>
<dbReference type="EC" id="2.9.1.1" evidence="8"/>
<dbReference type="InterPro" id="IPR018319">
    <property type="entry name" value="SelA-like"/>
</dbReference>
<protein>
    <recommendedName>
        <fullName evidence="8">L-seryl-tRNA(Sec) selenium transferase</fullName>
        <ecNumber evidence="8">2.9.1.1</ecNumber>
    </recommendedName>
    <alternativeName>
        <fullName evidence="8">Selenocysteine synthase</fullName>
        <shortName evidence="8">Sec synthase</shortName>
    </alternativeName>
    <alternativeName>
        <fullName evidence="8">Selenocysteinyl-tRNA(Sec) synthase</fullName>
    </alternativeName>
</protein>
<evidence type="ECO:0000256" key="1">
    <source>
        <dbReference type="ARBA" id="ARBA00001933"/>
    </source>
</evidence>
<accession>A0A3A8ND60</accession>
<dbReference type="GO" id="GO:0001717">
    <property type="term" value="P:conversion of seryl-tRNAsec to selenocys-tRNAsec"/>
    <property type="evidence" value="ECO:0007669"/>
    <property type="project" value="UniProtKB-UniRule"/>
</dbReference>
<keyword evidence="4 8" id="KW-0663">Pyridoxal phosphate</keyword>
<keyword evidence="5 8" id="KW-0648">Protein biosynthesis</keyword>